<dbReference type="Proteomes" id="UP000696413">
    <property type="component" value="Unassembled WGS sequence"/>
</dbReference>
<dbReference type="RefSeq" id="WP_158241001.1">
    <property type="nucleotide sequence ID" value="NZ_JAHBOJ010000039.1"/>
</dbReference>
<proteinExistence type="predicted"/>
<evidence type="ECO:0000256" key="1">
    <source>
        <dbReference type="SAM" id="MobiDB-lite"/>
    </source>
</evidence>
<evidence type="ECO:0000313" key="2">
    <source>
        <dbReference type="EMBL" id="MBU8823197.1"/>
    </source>
</evidence>
<organism evidence="2 3">
    <name type="scientific">Mycolicibacterium goodii</name>
    <name type="common">Mycobacterium goodii</name>
    <dbReference type="NCBI Taxonomy" id="134601"/>
    <lineage>
        <taxon>Bacteria</taxon>
        <taxon>Bacillati</taxon>
        <taxon>Actinomycetota</taxon>
        <taxon>Actinomycetes</taxon>
        <taxon>Mycobacteriales</taxon>
        <taxon>Mycobacteriaceae</taxon>
        <taxon>Mycolicibacterium</taxon>
    </lineage>
</organism>
<accession>A0ABS6HKI5</accession>
<sequence>MAATSDSGAARRRRTSAVLARTAQTSALRAGSLCRAPRQRRWHTDDLVYRPL</sequence>
<dbReference type="EMBL" id="JAHBOM010000006">
    <property type="protein sequence ID" value="MBU8823197.1"/>
    <property type="molecule type" value="Genomic_DNA"/>
</dbReference>
<protein>
    <submittedName>
        <fullName evidence="2">Uncharacterized protein</fullName>
    </submittedName>
</protein>
<gene>
    <name evidence="2" type="ORF">KL859_09980</name>
</gene>
<reference evidence="2 3" key="1">
    <citation type="submission" date="2021-05" db="EMBL/GenBank/DDBJ databases">
        <title>Draft Genome Sequences of Clinical Respiratory Isolates of Mycobacterium goodii Recovered in Ireland.</title>
        <authorList>
            <person name="Flanagan P.R."/>
            <person name="Mok S."/>
            <person name="Roycroft E."/>
            <person name="Rogers T.R."/>
            <person name="Fitzgibbon M."/>
        </authorList>
    </citation>
    <scope>NUCLEOTIDE SEQUENCE [LARGE SCALE GENOMIC DNA]</scope>
    <source>
        <strain evidence="2 3">14IE55</strain>
    </source>
</reference>
<keyword evidence="3" id="KW-1185">Reference proteome</keyword>
<evidence type="ECO:0000313" key="3">
    <source>
        <dbReference type="Proteomes" id="UP000696413"/>
    </source>
</evidence>
<name>A0ABS6HKI5_MYCGD</name>
<feature type="region of interest" description="Disordered" evidence="1">
    <location>
        <begin position="1"/>
        <end position="22"/>
    </location>
</feature>
<comment type="caution">
    <text evidence="2">The sequence shown here is derived from an EMBL/GenBank/DDBJ whole genome shotgun (WGS) entry which is preliminary data.</text>
</comment>